<evidence type="ECO:0000256" key="1">
    <source>
        <dbReference type="ARBA" id="ARBA00022801"/>
    </source>
</evidence>
<evidence type="ECO:0008006" key="6">
    <source>
        <dbReference type="Google" id="ProtNLM"/>
    </source>
</evidence>
<dbReference type="InterPro" id="IPR050300">
    <property type="entry name" value="GDXG_lipolytic_enzyme"/>
</dbReference>
<dbReference type="Gene3D" id="3.30.70.100">
    <property type="match status" value="1"/>
</dbReference>
<organism evidence="4 5">
    <name type="scientific">Streptomyces camponoticapitis</name>
    <dbReference type="NCBI Taxonomy" id="1616125"/>
    <lineage>
        <taxon>Bacteria</taxon>
        <taxon>Bacillati</taxon>
        <taxon>Actinomycetota</taxon>
        <taxon>Actinomycetes</taxon>
        <taxon>Kitasatosporales</taxon>
        <taxon>Streptomycetaceae</taxon>
        <taxon>Streptomyces</taxon>
    </lineage>
</organism>
<dbReference type="PANTHER" id="PTHR48081:SF13">
    <property type="entry name" value="ALPHA_BETA HYDROLASE"/>
    <property type="match status" value="1"/>
</dbReference>
<feature type="domain" description="ABM" evidence="2">
    <location>
        <begin position="3"/>
        <end position="64"/>
    </location>
</feature>
<dbReference type="RefSeq" id="WP_189107424.1">
    <property type="nucleotide sequence ID" value="NZ_BMMV01000006.1"/>
</dbReference>
<reference evidence="5" key="1">
    <citation type="journal article" date="2019" name="Int. J. Syst. Evol. Microbiol.">
        <title>The Global Catalogue of Microorganisms (GCM) 10K type strain sequencing project: providing services to taxonomists for standard genome sequencing and annotation.</title>
        <authorList>
            <consortium name="The Broad Institute Genomics Platform"/>
            <consortium name="The Broad Institute Genome Sequencing Center for Infectious Disease"/>
            <person name="Wu L."/>
            <person name="Ma J."/>
        </authorList>
    </citation>
    <scope>NUCLEOTIDE SEQUENCE [LARGE SCALE GENOMIC DNA]</scope>
    <source>
        <strain evidence="5">CGMCC 4.7275</strain>
    </source>
</reference>
<proteinExistence type="predicted"/>
<sequence length="395" mass="42189">MSVIEMTTFTVAPENTRAMLDARPGMVEAFRADRRGFVSARLVRVAEDTWLDVVEWTDDSAWDESIAKGANLPAIAAFFGTIGKLVGAERGVRYDDSEDGRRPVRTIAYGPAPSQVGELYLPDGDGPFPVVVLVHGGYWAAMWDRRQITGVADDLVGRGYAVWNVEYRRVGEPGGGWPGTFLDVAAAVDALDGMDPALDTSRTLVLGHSSGAHLATWTAHRGVLPPEAPGAGPRITPVGVVSLAGVLDLKAADATSFGVSLGDPDAEHPKDAPGLSNPEARAAVADAVGEGIVNLLLGGHSAERPERYDWASPVELPGAGVPVLAVHGSADESVPGEWSRRYAEKTDAEGGSARYVEVEGGTHFDTMNPAHPRWRTVTEWIQEKLADRDRDRDRG</sequence>
<dbReference type="PANTHER" id="PTHR48081">
    <property type="entry name" value="AB HYDROLASE SUPERFAMILY PROTEIN C4A8.06C"/>
    <property type="match status" value="1"/>
</dbReference>
<dbReference type="InterPro" id="IPR011008">
    <property type="entry name" value="Dimeric_a/b-barrel"/>
</dbReference>
<evidence type="ECO:0000313" key="4">
    <source>
        <dbReference type="EMBL" id="GGJ92150.1"/>
    </source>
</evidence>
<evidence type="ECO:0000259" key="3">
    <source>
        <dbReference type="Pfam" id="PF20434"/>
    </source>
</evidence>
<protein>
    <recommendedName>
        <fullName evidence="6">Alpha/beta hydrolase</fullName>
    </recommendedName>
</protein>
<dbReference type="Proteomes" id="UP000660265">
    <property type="component" value="Unassembled WGS sequence"/>
</dbReference>
<keyword evidence="1" id="KW-0378">Hydrolase</keyword>
<dbReference type="SUPFAM" id="SSF54909">
    <property type="entry name" value="Dimeric alpha+beta barrel"/>
    <property type="match status" value="1"/>
</dbReference>
<dbReference type="InterPro" id="IPR007138">
    <property type="entry name" value="ABM_dom"/>
</dbReference>
<dbReference type="Pfam" id="PF20434">
    <property type="entry name" value="BD-FAE"/>
    <property type="match status" value="1"/>
</dbReference>
<accession>A0ABQ2E4P6</accession>
<dbReference type="Gene3D" id="3.40.50.1820">
    <property type="entry name" value="alpha/beta hydrolase"/>
    <property type="match status" value="1"/>
</dbReference>
<name>A0ABQ2E4P6_9ACTN</name>
<evidence type="ECO:0000313" key="5">
    <source>
        <dbReference type="Proteomes" id="UP000660265"/>
    </source>
</evidence>
<comment type="caution">
    <text evidence="4">The sequence shown here is derived from an EMBL/GenBank/DDBJ whole genome shotgun (WGS) entry which is preliminary data.</text>
</comment>
<evidence type="ECO:0000259" key="2">
    <source>
        <dbReference type="Pfam" id="PF03992"/>
    </source>
</evidence>
<dbReference type="Pfam" id="PF03992">
    <property type="entry name" value="ABM"/>
    <property type="match status" value="1"/>
</dbReference>
<gene>
    <name evidence="4" type="ORF">GCM10011583_24500</name>
</gene>
<feature type="domain" description="BD-FAE-like" evidence="3">
    <location>
        <begin position="119"/>
        <end position="220"/>
    </location>
</feature>
<dbReference type="SUPFAM" id="SSF53474">
    <property type="entry name" value="alpha/beta-Hydrolases"/>
    <property type="match status" value="1"/>
</dbReference>
<dbReference type="InterPro" id="IPR049492">
    <property type="entry name" value="BD-FAE-like_dom"/>
</dbReference>
<dbReference type="EMBL" id="BMMV01000006">
    <property type="protein sequence ID" value="GGJ92150.1"/>
    <property type="molecule type" value="Genomic_DNA"/>
</dbReference>
<dbReference type="InterPro" id="IPR029058">
    <property type="entry name" value="AB_hydrolase_fold"/>
</dbReference>
<keyword evidence="5" id="KW-1185">Reference proteome</keyword>